<keyword evidence="4" id="KW-1133">Transmembrane helix</keyword>
<dbReference type="RefSeq" id="WP_122191676.1">
    <property type="nucleotide sequence ID" value="NZ_RFFH01000023.1"/>
</dbReference>
<accession>A0A3M2KRY8</accession>
<feature type="compositionally biased region" description="Low complexity" evidence="3">
    <location>
        <begin position="85"/>
        <end position="113"/>
    </location>
</feature>
<comment type="caution">
    <text evidence="5">The sequence shown here is derived from an EMBL/GenBank/DDBJ whole genome shotgun (WGS) entry which is preliminary data.</text>
</comment>
<keyword evidence="4" id="KW-0812">Transmembrane</keyword>
<dbReference type="PANTHER" id="PTHR37042:SF4">
    <property type="entry name" value="OUTER MEMBRANE PROTEIN RV1973"/>
    <property type="match status" value="1"/>
</dbReference>
<name>A0A3M2KRY8_9NOCA</name>
<keyword evidence="2 4" id="KW-0472">Membrane</keyword>
<feature type="compositionally biased region" description="Low complexity" evidence="3">
    <location>
        <begin position="54"/>
        <end position="77"/>
    </location>
</feature>
<evidence type="ECO:0000313" key="5">
    <source>
        <dbReference type="EMBL" id="RMI28239.1"/>
    </source>
</evidence>
<protein>
    <recommendedName>
        <fullName evidence="7">Mce protein</fullName>
    </recommendedName>
</protein>
<dbReference type="EMBL" id="RFFH01000023">
    <property type="protein sequence ID" value="RMI28239.1"/>
    <property type="molecule type" value="Genomic_DNA"/>
</dbReference>
<feature type="compositionally biased region" description="Low complexity" evidence="3">
    <location>
        <begin position="29"/>
        <end position="42"/>
    </location>
</feature>
<evidence type="ECO:0000313" key="6">
    <source>
        <dbReference type="Proteomes" id="UP000279275"/>
    </source>
</evidence>
<dbReference type="PANTHER" id="PTHR37042">
    <property type="entry name" value="OUTER MEMBRANE PROTEIN RV1973"/>
    <property type="match status" value="1"/>
</dbReference>
<comment type="subcellular location">
    <subcellularLocation>
        <location evidence="1">Membrane</location>
    </subcellularLocation>
</comment>
<evidence type="ECO:0000256" key="4">
    <source>
        <dbReference type="SAM" id="Phobius"/>
    </source>
</evidence>
<gene>
    <name evidence="5" type="ORF">EBN03_30780</name>
</gene>
<evidence type="ECO:0000256" key="2">
    <source>
        <dbReference type="ARBA" id="ARBA00023136"/>
    </source>
</evidence>
<keyword evidence="6" id="KW-1185">Reference proteome</keyword>
<dbReference type="AlphaFoldDB" id="A0A3M2KRY8"/>
<sequence>MNDTTTTNGRSRRRASREAGSPVADTPSDATVVVTAAGDAGTQPASPTVKLDIDAALAEDSAKSESAAAPAKQAPAEESVKTEAAEPVDTVADADEAAASASASETVKSASATGKTAEAAPADDDVTVSVVVPEPAAAPASTSMSTTKTRRGLGWGEIAAVVAIVLGLVGLTVSGGYYLHMRSDDAARTSRDQTYVQTARQAVLNLTNISDDTAPADIDRVLAIASGQLKEEYSQRKDAYAKVVQDAKVKATGEVIEAAIESEDDSSARILVAAKQTLTNASDPKPQERYYRFRVTVNRGDSGTTASQVEFVA</sequence>
<dbReference type="GO" id="GO:0016020">
    <property type="term" value="C:membrane"/>
    <property type="evidence" value="ECO:0007669"/>
    <property type="project" value="UniProtKB-SubCell"/>
</dbReference>
<reference evidence="5 6" key="1">
    <citation type="submission" date="2018-10" db="EMBL/GenBank/DDBJ databases">
        <title>Isolation from cow dung.</title>
        <authorList>
            <person name="Ling L."/>
        </authorList>
    </citation>
    <scope>NUCLEOTIDE SEQUENCE [LARGE SCALE GENOMIC DNA]</scope>
    <source>
        <strain evidence="5 6">NEAU-LL90</strain>
    </source>
</reference>
<evidence type="ECO:0000256" key="1">
    <source>
        <dbReference type="ARBA" id="ARBA00004370"/>
    </source>
</evidence>
<dbReference type="Proteomes" id="UP000279275">
    <property type="component" value="Unassembled WGS sequence"/>
</dbReference>
<feature type="transmembrane region" description="Helical" evidence="4">
    <location>
        <begin position="158"/>
        <end position="179"/>
    </location>
</feature>
<proteinExistence type="predicted"/>
<feature type="region of interest" description="Disordered" evidence="3">
    <location>
        <begin position="1"/>
        <end position="127"/>
    </location>
</feature>
<evidence type="ECO:0000256" key="3">
    <source>
        <dbReference type="SAM" id="MobiDB-lite"/>
    </source>
</evidence>
<dbReference type="OrthoDB" id="4774723at2"/>
<organism evidence="5 6">
    <name type="scientific">Nocardia stercoris</name>
    <dbReference type="NCBI Taxonomy" id="2483361"/>
    <lineage>
        <taxon>Bacteria</taxon>
        <taxon>Bacillati</taxon>
        <taxon>Actinomycetota</taxon>
        <taxon>Actinomycetes</taxon>
        <taxon>Mycobacteriales</taxon>
        <taxon>Nocardiaceae</taxon>
        <taxon>Nocardia</taxon>
    </lineage>
</organism>
<evidence type="ECO:0008006" key="7">
    <source>
        <dbReference type="Google" id="ProtNLM"/>
    </source>
</evidence>